<feature type="transmembrane region" description="Helical" evidence="1">
    <location>
        <begin position="51"/>
        <end position="69"/>
    </location>
</feature>
<keyword evidence="1" id="KW-0812">Transmembrane</keyword>
<sequence length="267" mass="29035">MSTLSLLVLILFGLMVLVGGKRGLSAFLSVVFNFSLLFMALLLIAGSISPLLVVLFTSICILAITIFMGNSDEDATTTAFFATIIVLLVMMALMLPMDYLAQIKGFANEQSEEIEAFNLLVGVDFEQVLIATTILSTLGAIAEAAVAIASGLEELSQHNAAITLDEIYRSGKNIGFQIMGMTFNTLFFGMFGGDLALFVLLHKLKENFGYYLNSKIFVAESMQVLYSVIAVVLVIAITTYLMGKKIMKQRQNGLSKSETGDQDEKTI</sequence>
<dbReference type="InterPro" id="IPR012507">
    <property type="entry name" value="YibE_F"/>
</dbReference>
<proteinExistence type="predicted"/>
<accession>A0ABY1ACP5</accession>
<keyword evidence="1" id="KW-1133">Transmembrane helix</keyword>
<comment type="caution">
    <text evidence="2">The sequence shown here is derived from an EMBL/GenBank/DDBJ whole genome shotgun (WGS) entry which is preliminary data.</text>
</comment>
<dbReference type="PANTHER" id="PTHR41771">
    <property type="entry name" value="MEMBRANE PROTEIN-RELATED"/>
    <property type="match status" value="1"/>
</dbReference>
<feature type="transmembrane region" description="Helical" evidence="1">
    <location>
        <begin position="221"/>
        <end position="242"/>
    </location>
</feature>
<feature type="transmembrane region" description="Helical" evidence="1">
    <location>
        <begin position="30"/>
        <end position="46"/>
    </location>
</feature>
<dbReference type="Pfam" id="PF07907">
    <property type="entry name" value="YibE_F"/>
    <property type="match status" value="1"/>
</dbReference>
<name>A0ABY1ACP5_9LACO</name>
<organism evidence="2 3">
    <name type="scientific">Ligilactobacillus ruminis</name>
    <dbReference type="NCBI Taxonomy" id="1623"/>
    <lineage>
        <taxon>Bacteria</taxon>
        <taxon>Bacillati</taxon>
        <taxon>Bacillota</taxon>
        <taxon>Bacilli</taxon>
        <taxon>Lactobacillales</taxon>
        <taxon>Lactobacillaceae</taxon>
        <taxon>Ligilactobacillus</taxon>
    </lineage>
</organism>
<evidence type="ECO:0000313" key="3">
    <source>
        <dbReference type="Proteomes" id="UP000182089"/>
    </source>
</evidence>
<feature type="transmembrane region" description="Helical" evidence="1">
    <location>
        <begin position="75"/>
        <end position="95"/>
    </location>
</feature>
<keyword evidence="1" id="KW-0472">Membrane</keyword>
<evidence type="ECO:0000313" key="2">
    <source>
        <dbReference type="EMBL" id="SEM83472.1"/>
    </source>
</evidence>
<feature type="transmembrane region" description="Helical" evidence="1">
    <location>
        <begin position="178"/>
        <end position="201"/>
    </location>
</feature>
<dbReference type="EMBL" id="FOCC01000010">
    <property type="protein sequence ID" value="SEM83472.1"/>
    <property type="molecule type" value="Genomic_DNA"/>
</dbReference>
<dbReference type="PIRSF" id="PIRSF031503">
    <property type="entry name" value="UCP031503_mp"/>
    <property type="match status" value="1"/>
</dbReference>
<dbReference type="PANTHER" id="PTHR41771:SF1">
    <property type="entry name" value="MEMBRANE PROTEIN"/>
    <property type="match status" value="1"/>
</dbReference>
<reference evidence="2 3" key="1">
    <citation type="submission" date="2016-10" db="EMBL/GenBank/DDBJ databases">
        <authorList>
            <person name="Varghese N."/>
            <person name="Submissions S."/>
        </authorList>
    </citation>
    <scope>NUCLEOTIDE SEQUENCE [LARGE SCALE GENOMIC DNA]</scope>
    <source>
        <strain evidence="2 3">WC1T17</strain>
    </source>
</reference>
<dbReference type="Proteomes" id="UP000182089">
    <property type="component" value="Unassembled WGS sequence"/>
</dbReference>
<protein>
    <submittedName>
        <fullName evidence="2">YibE/F-like protein</fullName>
    </submittedName>
</protein>
<evidence type="ECO:0000256" key="1">
    <source>
        <dbReference type="SAM" id="Phobius"/>
    </source>
</evidence>
<gene>
    <name evidence="2" type="ORF">SAMN05216431_11020</name>
</gene>
<dbReference type="InterPro" id="IPR014564">
    <property type="entry name" value="UCP031503_TM"/>
</dbReference>